<accession>A0A0A9CAW7</accession>
<protein>
    <submittedName>
        <fullName evidence="1">Uncharacterized protein</fullName>
    </submittedName>
</protein>
<dbReference type="AlphaFoldDB" id="A0A0A9CAW7"/>
<name>A0A0A9CAW7_ARUDO</name>
<evidence type="ECO:0000313" key="1">
    <source>
        <dbReference type="EMBL" id="JAD72721.1"/>
    </source>
</evidence>
<reference evidence="1" key="2">
    <citation type="journal article" date="2015" name="Data Brief">
        <title>Shoot transcriptome of the giant reed, Arundo donax.</title>
        <authorList>
            <person name="Barrero R.A."/>
            <person name="Guerrero F.D."/>
            <person name="Moolhuijzen P."/>
            <person name="Goolsby J.A."/>
            <person name="Tidwell J."/>
            <person name="Bellgard S.E."/>
            <person name="Bellgard M.I."/>
        </authorList>
    </citation>
    <scope>NUCLEOTIDE SEQUENCE</scope>
    <source>
        <tissue evidence="1">Shoot tissue taken approximately 20 cm above the soil surface</tissue>
    </source>
</reference>
<dbReference type="EMBL" id="GBRH01225174">
    <property type="protein sequence ID" value="JAD72721.1"/>
    <property type="molecule type" value="Transcribed_RNA"/>
</dbReference>
<reference evidence="1" key="1">
    <citation type="submission" date="2014-09" db="EMBL/GenBank/DDBJ databases">
        <authorList>
            <person name="Magalhaes I.L.F."/>
            <person name="Oliveira U."/>
            <person name="Santos F.R."/>
            <person name="Vidigal T.H.D.A."/>
            <person name="Brescovit A.D."/>
            <person name="Santos A.J."/>
        </authorList>
    </citation>
    <scope>NUCLEOTIDE SEQUENCE</scope>
    <source>
        <tissue evidence="1">Shoot tissue taken approximately 20 cm above the soil surface</tissue>
    </source>
</reference>
<proteinExistence type="predicted"/>
<sequence length="26" mass="3144">MALILKKNLSFRASKRFFFKVRASKR</sequence>
<organism evidence="1">
    <name type="scientific">Arundo donax</name>
    <name type="common">Giant reed</name>
    <name type="synonym">Donax arundinaceus</name>
    <dbReference type="NCBI Taxonomy" id="35708"/>
    <lineage>
        <taxon>Eukaryota</taxon>
        <taxon>Viridiplantae</taxon>
        <taxon>Streptophyta</taxon>
        <taxon>Embryophyta</taxon>
        <taxon>Tracheophyta</taxon>
        <taxon>Spermatophyta</taxon>
        <taxon>Magnoliopsida</taxon>
        <taxon>Liliopsida</taxon>
        <taxon>Poales</taxon>
        <taxon>Poaceae</taxon>
        <taxon>PACMAD clade</taxon>
        <taxon>Arundinoideae</taxon>
        <taxon>Arundineae</taxon>
        <taxon>Arundo</taxon>
    </lineage>
</organism>